<dbReference type="AlphaFoldDB" id="A0AA37W9T0"/>
<organism evidence="1 2">
    <name type="scientific">Gluconobacter sphaericus NBRC 12467</name>
    <dbReference type="NCBI Taxonomy" id="1307951"/>
    <lineage>
        <taxon>Bacteria</taxon>
        <taxon>Pseudomonadati</taxon>
        <taxon>Pseudomonadota</taxon>
        <taxon>Alphaproteobacteria</taxon>
        <taxon>Acetobacterales</taxon>
        <taxon>Acetobacteraceae</taxon>
        <taxon>Gluconobacter</taxon>
    </lineage>
</organism>
<comment type="caution">
    <text evidence="1">The sequence shown here is derived from an EMBL/GenBank/DDBJ whole genome shotgun (WGS) entry which is preliminary data.</text>
</comment>
<name>A0AA37W9T0_9PROT</name>
<dbReference type="Proteomes" id="UP001156708">
    <property type="component" value="Unassembled WGS sequence"/>
</dbReference>
<proteinExistence type="predicted"/>
<sequence>MPTSRNHTQIRALLCKPFHEPILHQGTQTVDLVQQQGSALRLPDPTRLTISEKSRFTKRARRRGQGSNHERILCTWAMTVKPPGNVLPIQAGRAVQENRMAALLDQI</sequence>
<protein>
    <submittedName>
        <fullName evidence="1">Uncharacterized protein</fullName>
    </submittedName>
</protein>
<accession>A0AA37W9T0</accession>
<evidence type="ECO:0000313" key="1">
    <source>
        <dbReference type="EMBL" id="GLQ83199.1"/>
    </source>
</evidence>
<reference evidence="2" key="1">
    <citation type="journal article" date="2019" name="Int. J. Syst. Evol. Microbiol.">
        <title>The Global Catalogue of Microorganisms (GCM) 10K type strain sequencing project: providing services to taxonomists for standard genome sequencing and annotation.</title>
        <authorList>
            <consortium name="The Broad Institute Genomics Platform"/>
            <consortium name="The Broad Institute Genome Sequencing Center for Infectious Disease"/>
            <person name="Wu L."/>
            <person name="Ma J."/>
        </authorList>
    </citation>
    <scope>NUCLEOTIDE SEQUENCE [LARGE SCALE GENOMIC DNA]</scope>
    <source>
        <strain evidence="2">NBRC 12467</strain>
    </source>
</reference>
<keyword evidence="2" id="KW-1185">Reference proteome</keyword>
<evidence type="ECO:0000313" key="2">
    <source>
        <dbReference type="Proteomes" id="UP001156708"/>
    </source>
</evidence>
<dbReference type="EMBL" id="BSNZ01000002">
    <property type="protein sequence ID" value="GLQ83199.1"/>
    <property type="molecule type" value="Genomic_DNA"/>
</dbReference>
<gene>
    <name evidence="1" type="ORF">GCM10007872_01070</name>
</gene>